<evidence type="ECO:0000313" key="2">
    <source>
        <dbReference type="EMBL" id="MUZ57649.1"/>
    </source>
</evidence>
<gene>
    <name evidence="2" type="ORF">GOZ95_09275</name>
</gene>
<dbReference type="AlphaFoldDB" id="A0AAE4WCN4"/>
<keyword evidence="1" id="KW-0472">Membrane</keyword>
<comment type="caution">
    <text evidence="2">The sequence shown here is derived from an EMBL/GenBank/DDBJ whole genome shotgun (WGS) entry which is preliminary data.</text>
</comment>
<accession>A0AAE4WCN4</accession>
<dbReference type="Proteomes" id="UP000436692">
    <property type="component" value="Unassembled WGS sequence"/>
</dbReference>
<feature type="transmembrane region" description="Helical" evidence="1">
    <location>
        <begin position="65"/>
        <end position="85"/>
    </location>
</feature>
<organism evidence="2 3">
    <name type="scientific">Agrobacterium vitis</name>
    <name type="common">Rhizobium vitis</name>
    <dbReference type="NCBI Taxonomy" id="373"/>
    <lineage>
        <taxon>Bacteria</taxon>
        <taxon>Pseudomonadati</taxon>
        <taxon>Pseudomonadota</taxon>
        <taxon>Alphaproteobacteria</taxon>
        <taxon>Hyphomicrobiales</taxon>
        <taxon>Rhizobiaceae</taxon>
        <taxon>Rhizobium/Agrobacterium group</taxon>
        <taxon>Agrobacterium</taxon>
    </lineage>
</organism>
<proteinExistence type="predicted"/>
<keyword evidence="1" id="KW-0812">Transmembrane</keyword>
<keyword evidence="1" id="KW-1133">Transmembrane helix</keyword>
<feature type="transmembrane region" description="Helical" evidence="1">
    <location>
        <begin position="97"/>
        <end position="115"/>
    </location>
</feature>
<protein>
    <recommendedName>
        <fullName evidence="4">DUF2214 domain-containing protein</fullName>
    </recommendedName>
</protein>
<feature type="transmembrane region" description="Helical" evidence="1">
    <location>
        <begin position="127"/>
        <end position="151"/>
    </location>
</feature>
<name>A0AAE4WCN4_AGRVI</name>
<feature type="transmembrane region" description="Helical" evidence="1">
    <location>
        <begin position="29"/>
        <end position="53"/>
    </location>
</feature>
<reference evidence="2 3" key="1">
    <citation type="submission" date="2019-12" db="EMBL/GenBank/DDBJ databases">
        <title>Whole-genome sequencing of Allorhizobium vitis.</title>
        <authorList>
            <person name="Gan H.M."/>
            <person name="Szegedi E."/>
            <person name="Burr T."/>
            <person name="Savka M.A."/>
        </authorList>
    </citation>
    <scope>NUCLEOTIDE SEQUENCE [LARGE SCALE GENOMIC DNA]</scope>
    <source>
        <strain evidence="2 3">CG989</strain>
    </source>
</reference>
<dbReference type="RefSeq" id="WP_156629764.1">
    <property type="nucleotide sequence ID" value="NZ_JABAEJ010000003.1"/>
</dbReference>
<evidence type="ECO:0008006" key="4">
    <source>
        <dbReference type="Google" id="ProtNLM"/>
    </source>
</evidence>
<evidence type="ECO:0000256" key="1">
    <source>
        <dbReference type="SAM" id="Phobius"/>
    </source>
</evidence>
<evidence type="ECO:0000313" key="3">
    <source>
        <dbReference type="Proteomes" id="UP000436692"/>
    </source>
</evidence>
<dbReference type="EMBL" id="WPHM01000004">
    <property type="protein sequence ID" value="MUZ57649.1"/>
    <property type="molecule type" value="Genomic_DNA"/>
</dbReference>
<sequence>MDAYLHLVETWQPVLQFRSSVWAYPIASWVHLVGLAMLFGTITAVDLGLIGIAKNLRTQTIRSTLIPMALTGFGIAVASGLLLFAPAAREYANSSYFLVKIGLIVVAGANAILLHQALRRGVPDTAIGCKLLGTASIAIWGMVIFCGRMLAFG</sequence>